<feature type="domain" description="KIB1-4 beta-propeller" evidence="2">
    <location>
        <begin position="79"/>
        <end position="356"/>
    </location>
</feature>
<gene>
    <name evidence="3" type="ORF">Sradi_6255300</name>
</gene>
<proteinExistence type="predicted"/>
<dbReference type="Pfam" id="PF00646">
    <property type="entry name" value="F-box"/>
    <property type="match status" value="1"/>
</dbReference>
<reference evidence="3" key="1">
    <citation type="submission" date="2020-06" db="EMBL/GenBank/DDBJ databases">
        <authorList>
            <person name="Li T."/>
            <person name="Hu X."/>
            <person name="Zhang T."/>
            <person name="Song X."/>
            <person name="Zhang H."/>
            <person name="Dai N."/>
            <person name="Sheng W."/>
            <person name="Hou X."/>
            <person name="Wei L."/>
        </authorList>
    </citation>
    <scope>NUCLEOTIDE SEQUENCE</scope>
    <source>
        <strain evidence="3">G02</strain>
        <tissue evidence="3">Leaf</tissue>
    </source>
</reference>
<sequence>MVGNSRIGIAWSDLPRELVEMIANCLHTEIDVLRFRAVCSSWRSSTTPFKKFPCTPLKLPFFPFQAGETSFIIHQGAYFSLTERTVYRLQLPEITEPRSWLVKIEKSEDGKLRILNPVSDNQIKILPETQLPKLLNTLDFRICEVRKAYTLQYINPAKPKKKYDYKRVKKVAVSGDVKNNKYVIMAIADFDKLWYIKSGDEKWTMVRDNCGSNNFLDVVNYKGQFYGIDFRGGTWVFDSMFESTKITYNICCPASKAHLVDLYEEELFLVEEIRVRKCYDIDGCQSRSPRTPVATLTMEIRVSKIDKGLREWVEAKTVDNQIIFLGDDCSFSVFAEEFEGYKGTRVFYTDRDICFHTEEKKLHFHDNDDYYDDNWDYGYNYIECDCNFSSDNDAGTIDNFVPSDEVKLKFRGLHGHNTGVCDFASGKSGSLLMYPEYADIFWPPPSWLSRS</sequence>
<evidence type="ECO:0000313" key="3">
    <source>
        <dbReference type="EMBL" id="KAL0303872.1"/>
    </source>
</evidence>
<evidence type="ECO:0000259" key="1">
    <source>
        <dbReference type="Pfam" id="PF00646"/>
    </source>
</evidence>
<comment type="caution">
    <text evidence="3">The sequence shown here is derived from an EMBL/GenBank/DDBJ whole genome shotgun (WGS) entry which is preliminary data.</text>
</comment>
<dbReference type="EMBL" id="JACGWJ010000029">
    <property type="protein sequence ID" value="KAL0303872.1"/>
    <property type="molecule type" value="Genomic_DNA"/>
</dbReference>
<dbReference type="PANTHER" id="PTHR47123:SF6">
    <property type="entry name" value="F-BOX PROTEIN SKIP23-LIKE ISOFORM X1"/>
    <property type="match status" value="1"/>
</dbReference>
<dbReference type="InterPro" id="IPR051304">
    <property type="entry name" value="SCF_F-box_domain"/>
</dbReference>
<accession>A0AAW2KAJ7</accession>
<feature type="domain" description="F-box" evidence="1">
    <location>
        <begin position="11"/>
        <end position="45"/>
    </location>
</feature>
<dbReference type="Gene3D" id="1.20.1280.50">
    <property type="match status" value="1"/>
</dbReference>
<evidence type="ECO:0000259" key="2">
    <source>
        <dbReference type="Pfam" id="PF03478"/>
    </source>
</evidence>
<dbReference type="SUPFAM" id="SSF81383">
    <property type="entry name" value="F-box domain"/>
    <property type="match status" value="1"/>
</dbReference>
<dbReference type="InterPro" id="IPR036047">
    <property type="entry name" value="F-box-like_dom_sf"/>
</dbReference>
<dbReference type="PANTHER" id="PTHR47123">
    <property type="entry name" value="F-BOX PROTEIN SKIP23"/>
    <property type="match status" value="1"/>
</dbReference>
<dbReference type="InterPro" id="IPR005174">
    <property type="entry name" value="KIB1-4_b-propeller"/>
</dbReference>
<dbReference type="Pfam" id="PF03478">
    <property type="entry name" value="Beta-prop_KIB1-4"/>
    <property type="match status" value="1"/>
</dbReference>
<dbReference type="AlphaFoldDB" id="A0AAW2KAJ7"/>
<protein>
    <submittedName>
        <fullName evidence="3">F-box protein</fullName>
    </submittedName>
</protein>
<name>A0AAW2KAJ7_SESRA</name>
<dbReference type="InterPro" id="IPR001810">
    <property type="entry name" value="F-box_dom"/>
</dbReference>
<reference evidence="3" key="2">
    <citation type="journal article" date="2024" name="Plant">
        <title>Genomic evolution and insights into agronomic trait innovations of Sesamum species.</title>
        <authorList>
            <person name="Miao H."/>
            <person name="Wang L."/>
            <person name="Qu L."/>
            <person name="Liu H."/>
            <person name="Sun Y."/>
            <person name="Le M."/>
            <person name="Wang Q."/>
            <person name="Wei S."/>
            <person name="Zheng Y."/>
            <person name="Lin W."/>
            <person name="Duan Y."/>
            <person name="Cao H."/>
            <person name="Xiong S."/>
            <person name="Wang X."/>
            <person name="Wei L."/>
            <person name="Li C."/>
            <person name="Ma Q."/>
            <person name="Ju M."/>
            <person name="Zhao R."/>
            <person name="Li G."/>
            <person name="Mu C."/>
            <person name="Tian Q."/>
            <person name="Mei H."/>
            <person name="Zhang T."/>
            <person name="Gao T."/>
            <person name="Zhang H."/>
        </authorList>
    </citation>
    <scope>NUCLEOTIDE SEQUENCE</scope>
    <source>
        <strain evidence="3">G02</strain>
    </source>
</reference>
<organism evidence="3">
    <name type="scientific">Sesamum radiatum</name>
    <name type="common">Black benniseed</name>
    <dbReference type="NCBI Taxonomy" id="300843"/>
    <lineage>
        <taxon>Eukaryota</taxon>
        <taxon>Viridiplantae</taxon>
        <taxon>Streptophyta</taxon>
        <taxon>Embryophyta</taxon>
        <taxon>Tracheophyta</taxon>
        <taxon>Spermatophyta</taxon>
        <taxon>Magnoliopsida</taxon>
        <taxon>eudicotyledons</taxon>
        <taxon>Gunneridae</taxon>
        <taxon>Pentapetalae</taxon>
        <taxon>asterids</taxon>
        <taxon>lamiids</taxon>
        <taxon>Lamiales</taxon>
        <taxon>Pedaliaceae</taxon>
        <taxon>Sesamum</taxon>
    </lineage>
</organism>